<name>A0A0A9HN15_ARUDO</name>
<dbReference type="AlphaFoldDB" id="A0A0A9HN15"/>
<sequence length="59" mass="6422">MTSPPLLELLSSHGSRTPLTFNGNTRCLPSAFPTSIFKGFLFHIFMVSLSSQHLQKGGS</sequence>
<proteinExistence type="predicted"/>
<dbReference type="EMBL" id="GBRH01160662">
    <property type="protein sequence ID" value="JAE37234.1"/>
    <property type="molecule type" value="Transcribed_RNA"/>
</dbReference>
<evidence type="ECO:0000313" key="1">
    <source>
        <dbReference type="EMBL" id="JAE37234.1"/>
    </source>
</evidence>
<accession>A0A0A9HN15</accession>
<reference evidence="1" key="2">
    <citation type="journal article" date="2015" name="Data Brief">
        <title>Shoot transcriptome of the giant reed, Arundo donax.</title>
        <authorList>
            <person name="Barrero R.A."/>
            <person name="Guerrero F.D."/>
            <person name="Moolhuijzen P."/>
            <person name="Goolsby J.A."/>
            <person name="Tidwell J."/>
            <person name="Bellgard S.E."/>
            <person name="Bellgard M.I."/>
        </authorList>
    </citation>
    <scope>NUCLEOTIDE SEQUENCE</scope>
    <source>
        <tissue evidence="1">Shoot tissue taken approximately 20 cm above the soil surface</tissue>
    </source>
</reference>
<reference evidence="1" key="1">
    <citation type="submission" date="2014-09" db="EMBL/GenBank/DDBJ databases">
        <authorList>
            <person name="Magalhaes I.L.F."/>
            <person name="Oliveira U."/>
            <person name="Santos F.R."/>
            <person name="Vidigal T.H.D.A."/>
            <person name="Brescovit A.D."/>
            <person name="Santos A.J."/>
        </authorList>
    </citation>
    <scope>NUCLEOTIDE SEQUENCE</scope>
    <source>
        <tissue evidence="1">Shoot tissue taken approximately 20 cm above the soil surface</tissue>
    </source>
</reference>
<organism evidence="1">
    <name type="scientific">Arundo donax</name>
    <name type="common">Giant reed</name>
    <name type="synonym">Donax arundinaceus</name>
    <dbReference type="NCBI Taxonomy" id="35708"/>
    <lineage>
        <taxon>Eukaryota</taxon>
        <taxon>Viridiplantae</taxon>
        <taxon>Streptophyta</taxon>
        <taxon>Embryophyta</taxon>
        <taxon>Tracheophyta</taxon>
        <taxon>Spermatophyta</taxon>
        <taxon>Magnoliopsida</taxon>
        <taxon>Liliopsida</taxon>
        <taxon>Poales</taxon>
        <taxon>Poaceae</taxon>
        <taxon>PACMAD clade</taxon>
        <taxon>Arundinoideae</taxon>
        <taxon>Arundineae</taxon>
        <taxon>Arundo</taxon>
    </lineage>
</organism>
<protein>
    <submittedName>
        <fullName evidence="1">ASY1</fullName>
    </submittedName>
</protein>